<dbReference type="PANTHER" id="PTHR38479:SF2">
    <property type="entry name" value="WINGED HELIX DNA-BINDING DOMAIN-CONTAINING PROTEIN"/>
    <property type="match status" value="1"/>
</dbReference>
<evidence type="ECO:0000313" key="1">
    <source>
        <dbReference type="EMBL" id="MBT0767349.1"/>
    </source>
</evidence>
<accession>A0ABS5TCJ5</accession>
<keyword evidence="2" id="KW-1185">Reference proteome</keyword>
<gene>
    <name evidence="1" type="ORF">KIH74_00340</name>
</gene>
<dbReference type="PANTHER" id="PTHR38479">
    <property type="entry name" value="LMO0824 PROTEIN"/>
    <property type="match status" value="1"/>
</dbReference>
<organism evidence="1 2">
    <name type="scientific">Kineosporia corallincola</name>
    <dbReference type="NCBI Taxonomy" id="2835133"/>
    <lineage>
        <taxon>Bacteria</taxon>
        <taxon>Bacillati</taxon>
        <taxon>Actinomycetota</taxon>
        <taxon>Actinomycetes</taxon>
        <taxon>Kineosporiales</taxon>
        <taxon>Kineosporiaceae</taxon>
        <taxon>Kineosporia</taxon>
    </lineage>
</organism>
<protein>
    <submittedName>
        <fullName evidence="1">AlkZ family DNA glycosylase</fullName>
    </submittedName>
</protein>
<dbReference type="Pfam" id="PF06224">
    <property type="entry name" value="AlkZ-like"/>
    <property type="match status" value="1"/>
</dbReference>
<comment type="caution">
    <text evidence="1">The sequence shown here is derived from an EMBL/GenBank/DDBJ whole genome shotgun (WGS) entry which is preliminary data.</text>
</comment>
<dbReference type="InterPro" id="IPR009351">
    <property type="entry name" value="AlkZ-like"/>
</dbReference>
<name>A0ABS5TCJ5_9ACTN</name>
<dbReference type="EMBL" id="JAHBAY010000001">
    <property type="protein sequence ID" value="MBT0767349.1"/>
    <property type="molecule type" value="Genomic_DNA"/>
</dbReference>
<evidence type="ECO:0000313" key="2">
    <source>
        <dbReference type="Proteomes" id="UP001197247"/>
    </source>
</evidence>
<proteinExistence type="predicted"/>
<dbReference type="Proteomes" id="UP001197247">
    <property type="component" value="Unassembled WGS sequence"/>
</dbReference>
<sequence length="359" mass="39250">MQITPAQLLAWRLTRQFLSPRTAESTNDIIQRLCGIQAQVASAASQTVATRQQEPDTSQLKANLKNGTLLKTWTVRGTLHLHRPDQAANVLSLMADARTWEKPSWQKNFGATPVQVDQLTEAVREILNNAALSREELVTALLRRRQFAGLEAELRSGWGAVLKPLAWRGALCHGPAQGSRITFTTPAHVVPDWKGLPDPDEAAPTVISAYLGAYGPATPETFDAWLTRGNTKKGRLRAWFAEIRDQLTEVEVEGRTVFLPSEHADALATTKPHRDVRLLGPFDAYVLGAGTSDTLMLAAAHRGLVSRAAGWISPVVLHGGRIVGTWEIADGRVVPHWFAGEKPPPARAFATEAARIRAD</sequence>
<reference evidence="1 2" key="1">
    <citation type="submission" date="2021-05" db="EMBL/GenBank/DDBJ databases">
        <title>Kineosporia and Streptomyces sp. nov. two new marine actinobacteria isolated from Coral.</title>
        <authorList>
            <person name="Buangrab K."/>
            <person name="Sutthacheep M."/>
            <person name="Yeemin T."/>
            <person name="Harunari E."/>
            <person name="Igarashi Y."/>
            <person name="Kanchanasin P."/>
            <person name="Tanasupawat S."/>
            <person name="Phongsopitanun W."/>
        </authorList>
    </citation>
    <scope>NUCLEOTIDE SEQUENCE [LARGE SCALE GENOMIC DNA]</scope>
    <source>
        <strain evidence="1 2">J2-2</strain>
    </source>
</reference>